<evidence type="ECO:0000313" key="2">
    <source>
        <dbReference type="Proteomes" id="UP000024376"/>
    </source>
</evidence>
<dbReference type="AlphaFoldDB" id="A0A024SK70"/>
<organism evidence="1 2">
    <name type="scientific">Hypocrea jecorina (strain ATCC 56765 / BCRC 32924 / NRRL 11460 / Rut C-30)</name>
    <name type="common">Trichoderma reesei</name>
    <dbReference type="NCBI Taxonomy" id="1344414"/>
    <lineage>
        <taxon>Eukaryota</taxon>
        <taxon>Fungi</taxon>
        <taxon>Dikarya</taxon>
        <taxon>Ascomycota</taxon>
        <taxon>Pezizomycotina</taxon>
        <taxon>Sordariomycetes</taxon>
        <taxon>Hypocreomycetidae</taxon>
        <taxon>Hypocreales</taxon>
        <taxon>Hypocreaceae</taxon>
        <taxon>Trichoderma</taxon>
    </lineage>
</organism>
<gene>
    <name evidence="1" type="ORF">M419DRAFT_117066</name>
</gene>
<dbReference type="KEGG" id="trr:M419DRAFT_117066"/>
<dbReference type="Proteomes" id="UP000024376">
    <property type="component" value="Unassembled WGS sequence"/>
</dbReference>
<accession>A0A024SK70</accession>
<proteinExistence type="predicted"/>
<dbReference type="HOGENOM" id="CLU_2639864_0_0_1"/>
<sequence>MDHFLISNQVLSLRQRFYSAQRFVSNTDSQALNWFSDPSHLLGRRQTINITSLRIAITALRYLEYVGFPGKTTIGWA</sequence>
<reference evidence="2" key="1">
    <citation type="journal article" date="2013" name="Ind. Biotechnol.">
        <title>Comparative genomics analysis of Trichoderma reesei strains.</title>
        <authorList>
            <person name="Koike H."/>
            <person name="Aerts A."/>
            <person name="LaButti K."/>
            <person name="Grigoriev I.V."/>
            <person name="Baker S.E."/>
        </authorList>
    </citation>
    <scope>NUCLEOTIDE SEQUENCE [LARGE SCALE GENOMIC DNA]</scope>
    <source>
        <strain evidence="2">ATCC 56765 / BCRC 32924 / NRRL 11460 / Rut C-30</strain>
    </source>
</reference>
<protein>
    <submittedName>
        <fullName evidence="1">Uncharacterized protein</fullName>
    </submittedName>
</protein>
<dbReference type="EMBL" id="KI911139">
    <property type="protein sequence ID" value="ETS06458.1"/>
    <property type="molecule type" value="Genomic_DNA"/>
</dbReference>
<evidence type="ECO:0000313" key="1">
    <source>
        <dbReference type="EMBL" id="ETS06458.1"/>
    </source>
</evidence>
<name>A0A024SK70_HYPJR</name>